<keyword evidence="1" id="KW-0472">Membrane</keyword>
<dbReference type="AlphaFoldDB" id="A0A915E5N5"/>
<evidence type="ECO:0000313" key="2">
    <source>
        <dbReference type="Proteomes" id="UP000887574"/>
    </source>
</evidence>
<keyword evidence="1" id="KW-0812">Transmembrane</keyword>
<dbReference type="WBParaSite" id="jg26457">
    <property type="protein sequence ID" value="jg26457"/>
    <property type="gene ID" value="jg26457"/>
</dbReference>
<evidence type="ECO:0000313" key="3">
    <source>
        <dbReference type="WBParaSite" id="jg26457"/>
    </source>
</evidence>
<organism evidence="2 3">
    <name type="scientific">Ditylenchus dipsaci</name>
    <dbReference type="NCBI Taxonomy" id="166011"/>
    <lineage>
        <taxon>Eukaryota</taxon>
        <taxon>Metazoa</taxon>
        <taxon>Ecdysozoa</taxon>
        <taxon>Nematoda</taxon>
        <taxon>Chromadorea</taxon>
        <taxon>Rhabditida</taxon>
        <taxon>Tylenchina</taxon>
        <taxon>Tylenchomorpha</taxon>
        <taxon>Sphaerularioidea</taxon>
        <taxon>Anguinidae</taxon>
        <taxon>Anguininae</taxon>
        <taxon>Ditylenchus</taxon>
    </lineage>
</organism>
<accession>A0A915E5N5</accession>
<keyword evidence="1" id="KW-1133">Transmembrane helix</keyword>
<keyword evidence="2" id="KW-1185">Reference proteome</keyword>
<evidence type="ECO:0000256" key="1">
    <source>
        <dbReference type="SAM" id="Phobius"/>
    </source>
</evidence>
<dbReference type="Proteomes" id="UP000887574">
    <property type="component" value="Unplaced"/>
</dbReference>
<protein>
    <submittedName>
        <fullName evidence="3">Reactive oxygen species modulator 1</fullName>
    </submittedName>
</protein>
<feature type="transmembrane region" description="Helical" evidence="1">
    <location>
        <begin position="16"/>
        <end position="45"/>
    </location>
</feature>
<proteinExistence type="predicted"/>
<reference evidence="3" key="1">
    <citation type="submission" date="2022-11" db="UniProtKB">
        <authorList>
            <consortium name="WormBaseParasite"/>
        </authorList>
    </citation>
    <scope>IDENTIFICATION</scope>
</reference>
<name>A0A915E5N5_9BILA</name>
<sequence length="71" mass="7783">MARGNTFEPSQALNQAGLWCCVCYIFVGVLIGAIFGSTIGGFMFYSLSTKASGLQEELTECYKMCPRFAPR</sequence>